<evidence type="ECO:0000256" key="5">
    <source>
        <dbReference type="SAM" id="MobiDB-lite"/>
    </source>
</evidence>
<name>A0ABD3R7C2_9STRA</name>
<dbReference type="PROSITE" id="PS50600">
    <property type="entry name" value="ULP_PROTEASE"/>
    <property type="match status" value="1"/>
</dbReference>
<dbReference type="PANTHER" id="PTHR12606">
    <property type="entry name" value="SENTRIN/SUMO-SPECIFIC PROTEASE"/>
    <property type="match status" value="1"/>
</dbReference>
<feature type="domain" description="Ubiquitin-like protease family profile" evidence="6">
    <location>
        <begin position="710"/>
        <end position="896"/>
    </location>
</feature>
<feature type="compositionally biased region" description="Low complexity" evidence="5">
    <location>
        <begin position="529"/>
        <end position="583"/>
    </location>
</feature>
<feature type="region of interest" description="Disordered" evidence="5">
    <location>
        <begin position="107"/>
        <end position="130"/>
    </location>
</feature>
<evidence type="ECO:0000313" key="8">
    <source>
        <dbReference type="Proteomes" id="UP001530377"/>
    </source>
</evidence>
<keyword evidence="3" id="KW-0378">Hydrolase</keyword>
<dbReference type="AlphaFoldDB" id="A0ABD3R7C2"/>
<reference evidence="7 8" key="1">
    <citation type="submission" date="2024-10" db="EMBL/GenBank/DDBJ databases">
        <title>Updated reference genomes for cyclostephanoid diatoms.</title>
        <authorList>
            <person name="Roberts W.R."/>
            <person name="Alverson A.J."/>
        </authorList>
    </citation>
    <scope>NUCLEOTIDE SEQUENCE [LARGE SCALE GENOMIC DNA]</scope>
    <source>
        <strain evidence="7 8">AJA228-03</strain>
    </source>
</reference>
<evidence type="ECO:0000256" key="3">
    <source>
        <dbReference type="ARBA" id="ARBA00022801"/>
    </source>
</evidence>
<dbReference type="SUPFAM" id="SSF54001">
    <property type="entry name" value="Cysteine proteinases"/>
    <property type="match status" value="1"/>
</dbReference>
<feature type="region of interest" description="Disordered" evidence="5">
    <location>
        <begin position="527"/>
        <end position="596"/>
    </location>
</feature>
<dbReference type="Pfam" id="PF02902">
    <property type="entry name" value="Peptidase_C48"/>
    <property type="match status" value="1"/>
</dbReference>
<accession>A0ABD3R7C2</accession>
<protein>
    <recommendedName>
        <fullName evidence="6">Ubiquitin-like protease family profile domain-containing protein</fullName>
    </recommendedName>
</protein>
<dbReference type="GO" id="GO:0008234">
    <property type="term" value="F:cysteine-type peptidase activity"/>
    <property type="evidence" value="ECO:0007669"/>
    <property type="project" value="UniProtKB-KW"/>
</dbReference>
<evidence type="ECO:0000256" key="4">
    <source>
        <dbReference type="ARBA" id="ARBA00022807"/>
    </source>
</evidence>
<dbReference type="PANTHER" id="PTHR12606:SF1">
    <property type="entry name" value="UBIQUITIN-LIKE-SPECIFIC PROTEASE 1A"/>
    <property type="match status" value="1"/>
</dbReference>
<comment type="caution">
    <text evidence="7">The sequence shown here is derived from an EMBL/GenBank/DDBJ whole genome shotgun (WGS) entry which is preliminary data.</text>
</comment>
<evidence type="ECO:0000313" key="7">
    <source>
        <dbReference type="EMBL" id="KAL3807126.1"/>
    </source>
</evidence>
<feature type="compositionally biased region" description="Gly residues" evidence="5">
    <location>
        <begin position="110"/>
        <end position="121"/>
    </location>
</feature>
<dbReference type="GO" id="GO:0006508">
    <property type="term" value="P:proteolysis"/>
    <property type="evidence" value="ECO:0007669"/>
    <property type="project" value="UniProtKB-KW"/>
</dbReference>
<keyword evidence="4" id="KW-0788">Thiol protease</keyword>
<feature type="compositionally biased region" description="Polar residues" evidence="5">
    <location>
        <begin position="584"/>
        <end position="596"/>
    </location>
</feature>
<dbReference type="InterPro" id="IPR003653">
    <property type="entry name" value="Peptidase_C48_C"/>
</dbReference>
<keyword evidence="8" id="KW-1185">Reference proteome</keyword>
<sequence length="928" mass="105743">MVDAEEERRLLSRIITVTNNNSKKRKKINDGDADDKLETAPIKTRRRLEHDEALPLVGRLPAYIKWQALGEGGRIEYKKRIYVKGVHGMEEKLMTAMANSLKIKEKVRRGSGGGGGGGGSGKGHDAENHTSNKIPPAINQNELYIVPDATNSFIKLNRQRVLEVRATKIRDARKRYFEQNGRWEGAQPGLSALEGIDSFMKRDGGMGREGEEEVVKDEAGKREGALPSLSELERMDSFMKRDGGMGRDGEEEVVKDEAGRTLDNFGVMESPDLIAIVDALFNVIDINNMTTKSFYRIVGDSVGRHRLNKKMKGAIKERITSLMEDKRRNDRSKDATATVEKEEKKIGDIEKMGSRFIVTRRHDMDWEEVGGIDTEDDEAVEVPTTSIPHCFYVGQLVNVIEGKSLHQAKIELIENEQASVRWSGWKGRAVVQVNQLRPIWDGSPRKRKKTDIFGFQQEKPATTAFDQPEITQEAESKELLEMTNVTLTPSRPVQIGNFTKDQTQREYCGTQSTIKPWEKFTSIVSSAYPTESPSTSKPSELSMSPSTSPSTSKPSAKPSSGEPSTTPSESLSTNKPSTKPSSSYQTMSPSASPSTSKLITKQFMTRRELNISPLTHNKYNGLDILVMGSKFLHERRLEEFELFEYSGKINKGREAMRKLIRDYRAKKHLKRSIEETEKLLRPLNPQELSKVNEAMKKGVESEILAKTGNDSVTRRSMLRLRPQKWLNDEIINYFLKNCLASRDEKLCAKDPGRRRSHFFNTFFVQTLFNEKNVDRKIKGQYNYEMVRRWSKLVPTRNIFELKYIFCPINSNNKHWTLAVIYMEAKKIQYFDSLGGTDWEKLEGLLKYVKDEYRATHEDKEMMDANEWKLVPCTSDTPRQMNGYDCGVFVCMFSYFISMECSLVFDQNHTTLCRNIIALSIMNNCAWID</sequence>
<keyword evidence="2" id="KW-0645">Protease</keyword>
<evidence type="ECO:0000259" key="6">
    <source>
        <dbReference type="PROSITE" id="PS50600"/>
    </source>
</evidence>
<proteinExistence type="inferred from homology"/>
<evidence type="ECO:0000256" key="1">
    <source>
        <dbReference type="ARBA" id="ARBA00005234"/>
    </source>
</evidence>
<organism evidence="7 8">
    <name type="scientific">Cyclostephanos tholiformis</name>
    <dbReference type="NCBI Taxonomy" id="382380"/>
    <lineage>
        <taxon>Eukaryota</taxon>
        <taxon>Sar</taxon>
        <taxon>Stramenopiles</taxon>
        <taxon>Ochrophyta</taxon>
        <taxon>Bacillariophyta</taxon>
        <taxon>Coscinodiscophyceae</taxon>
        <taxon>Thalassiosirophycidae</taxon>
        <taxon>Stephanodiscales</taxon>
        <taxon>Stephanodiscaceae</taxon>
        <taxon>Cyclostephanos</taxon>
    </lineage>
</organism>
<comment type="similarity">
    <text evidence="1">Belongs to the peptidase C48 family.</text>
</comment>
<gene>
    <name evidence="7" type="ORF">ACHAXA_000924</name>
</gene>
<dbReference type="EMBL" id="JALLPB020000671">
    <property type="protein sequence ID" value="KAL3807126.1"/>
    <property type="molecule type" value="Genomic_DNA"/>
</dbReference>
<dbReference type="Gene3D" id="3.40.395.10">
    <property type="entry name" value="Adenoviral Proteinase, Chain A"/>
    <property type="match status" value="1"/>
</dbReference>
<dbReference type="Proteomes" id="UP001530377">
    <property type="component" value="Unassembled WGS sequence"/>
</dbReference>
<dbReference type="InterPro" id="IPR038765">
    <property type="entry name" value="Papain-like_cys_pep_sf"/>
</dbReference>
<evidence type="ECO:0000256" key="2">
    <source>
        <dbReference type="ARBA" id="ARBA00022670"/>
    </source>
</evidence>